<feature type="compositionally biased region" description="Polar residues" evidence="1">
    <location>
        <begin position="214"/>
        <end position="233"/>
    </location>
</feature>
<comment type="caution">
    <text evidence="3">The sequence shown here is derived from an EMBL/GenBank/DDBJ whole genome shotgun (WGS) entry which is preliminary data.</text>
</comment>
<dbReference type="EMBL" id="JARBHB010000006">
    <property type="protein sequence ID" value="KAJ8882211.1"/>
    <property type="molecule type" value="Genomic_DNA"/>
</dbReference>
<dbReference type="Proteomes" id="UP001159363">
    <property type="component" value="Chromosome 5"/>
</dbReference>
<gene>
    <name evidence="3" type="ORF">PR048_018699</name>
</gene>
<keyword evidence="4" id="KW-1185">Reference proteome</keyword>
<accession>A0ABQ9HD06</accession>
<evidence type="ECO:0000313" key="3">
    <source>
        <dbReference type="EMBL" id="KAJ8882211.1"/>
    </source>
</evidence>
<evidence type="ECO:0000256" key="1">
    <source>
        <dbReference type="SAM" id="MobiDB-lite"/>
    </source>
</evidence>
<sequence>MQLRVYAPNDVVAAGQTLAQPPRLPVLLLSEVVQPSAKRTRNARWVVIGEPPFRMNSSTAKAQCSPDQAPATIPATPRTLNALHLTYFVSTQKNGSTEENSCTPAKIGSAYANTNDEVNCEAEDLNEDLDATLINSHDFDFVSTEGQEHCYNRPEAICGLKSTSTPYMQIGLSDTDLVTPGCSQWTDNQNNHNNGRKSSKVEVNRNRKPFPESSPKSCINNQIASNSTKSSVPKENITGCRIFYVSHVFNEIKRMRHHTDVFGCDIANIVMVREKRRGMEIIFHFVCNMCVYEDIFSSVMQHNENGQATEDINSTWVNSMFLTEQGYSQLRNITAALDMPCMSKETYNRHQKKLSSEIHDIAWKIMQAAAKEETELALAAGNIDSDGVPLTTFISDGSCCKSSFTTNYNALSGVVRQFHIIEMLLY</sequence>
<feature type="region of interest" description="Disordered" evidence="1">
    <location>
        <begin position="184"/>
        <end position="233"/>
    </location>
</feature>
<feature type="compositionally biased region" description="Polar residues" evidence="1">
    <location>
        <begin position="184"/>
        <end position="193"/>
    </location>
</feature>
<reference evidence="3 4" key="1">
    <citation type="submission" date="2023-02" db="EMBL/GenBank/DDBJ databases">
        <title>LHISI_Scaffold_Assembly.</title>
        <authorList>
            <person name="Stuart O.P."/>
            <person name="Cleave R."/>
            <person name="Magrath M.J.L."/>
            <person name="Mikheyev A.S."/>
        </authorList>
    </citation>
    <scope>NUCLEOTIDE SEQUENCE [LARGE SCALE GENOMIC DNA]</scope>
    <source>
        <strain evidence="3">Daus_M_001</strain>
        <tissue evidence="3">Leg muscle</tissue>
    </source>
</reference>
<evidence type="ECO:0000259" key="2">
    <source>
        <dbReference type="Pfam" id="PF20700"/>
    </source>
</evidence>
<evidence type="ECO:0000313" key="4">
    <source>
        <dbReference type="Proteomes" id="UP001159363"/>
    </source>
</evidence>
<name>A0ABQ9HD06_9NEOP</name>
<proteinExistence type="predicted"/>
<dbReference type="InterPro" id="IPR049012">
    <property type="entry name" value="Mutator_transp_dom"/>
</dbReference>
<protein>
    <recommendedName>
        <fullName evidence="2">Mutator-like transposase domain-containing protein</fullName>
    </recommendedName>
</protein>
<dbReference type="Pfam" id="PF20700">
    <property type="entry name" value="Mutator"/>
    <property type="match status" value="1"/>
</dbReference>
<feature type="domain" description="Mutator-like transposase" evidence="2">
    <location>
        <begin position="239"/>
        <end position="415"/>
    </location>
</feature>
<organism evidence="3 4">
    <name type="scientific">Dryococelus australis</name>
    <dbReference type="NCBI Taxonomy" id="614101"/>
    <lineage>
        <taxon>Eukaryota</taxon>
        <taxon>Metazoa</taxon>
        <taxon>Ecdysozoa</taxon>
        <taxon>Arthropoda</taxon>
        <taxon>Hexapoda</taxon>
        <taxon>Insecta</taxon>
        <taxon>Pterygota</taxon>
        <taxon>Neoptera</taxon>
        <taxon>Polyneoptera</taxon>
        <taxon>Phasmatodea</taxon>
        <taxon>Verophasmatodea</taxon>
        <taxon>Anareolatae</taxon>
        <taxon>Phasmatidae</taxon>
        <taxon>Eurycanthinae</taxon>
        <taxon>Dryococelus</taxon>
    </lineage>
</organism>